<proteinExistence type="predicted"/>
<keyword evidence="3" id="KW-1185">Reference proteome</keyword>
<dbReference type="AlphaFoldDB" id="A0A1X2GFT5"/>
<dbReference type="OrthoDB" id="5563016at2759"/>
<evidence type="ECO:0000313" key="3">
    <source>
        <dbReference type="Proteomes" id="UP000242146"/>
    </source>
</evidence>
<dbReference type="EMBL" id="MCGT01000017">
    <property type="protein sequence ID" value="ORX52799.1"/>
    <property type="molecule type" value="Genomic_DNA"/>
</dbReference>
<dbReference type="GO" id="GO:0030036">
    <property type="term" value="P:actin cytoskeleton organization"/>
    <property type="evidence" value="ECO:0007669"/>
    <property type="project" value="TreeGrafter"/>
</dbReference>
<reference evidence="2 3" key="1">
    <citation type="submission" date="2016-07" db="EMBL/GenBank/DDBJ databases">
        <title>Pervasive Adenine N6-methylation of Active Genes in Fungi.</title>
        <authorList>
            <consortium name="DOE Joint Genome Institute"/>
            <person name="Mondo S.J."/>
            <person name="Dannebaum R.O."/>
            <person name="Kuo R.C."/>
            <person name="Labutti K."/>
            <person name="Haridas S."/>
            <person name="Kuo A."/>
            <person name="Salamov A."/>
            <person name="Ahrendt S.R."/>
            <person name="Lipzen A."/>
            <person name="Sullivan W."/>
            <person name="Andreopoulos W.B."/>
            <person name="Clum A."/>
            <person name="Lindquist E."/>
            <person name="Daum C."/>
            <person name="Ramamoorthy G.K."/>
            <person name="Gryganskyi A."/>
            <person name="Culley D."/>
            <person name="Magnuson J.K."/>
            <person name="James T.Y."/>
            <person name="O'Malley M.A."/>
            <person name="Stajich J.E."/>
            <person name="Spatafora J.W."/>
            <person name="Visel A."/>
            <person name="Grigoriev I.V."/>
        </authorList>
    </citation>
    <scope>NUCLEOTIDE SEQUENCE [LARGE SCALE GENOMIC DNA]</scope>
    <source>
        <strain evidence="2 3">NRRL 3301</strain>
    </source>
</reference>
<dbReference type="Proteomes" id="UP000242146">
    <property type="component" value="Unassembled WGS sequence"/>
</dbReference>
<dbReference type="PANTHER" id="PTHR12751">
    <property type="entry name" value="PHOSPHATASE AND ACTIN REGULATOR PHACTR"/>
    <property type="match status" value="1"/>
</dbReference>
<feature type="region of interest" description="Disordered" evidence="1">
    <location>
        <begin position="65"/>
        <end position="132"/>
    </location>
</feature>
<gene>
    <name evidence="2" type="ORF">DM01DRAFT_1346468</name>
</gene>
<evidence type="ECO:0000256" key="1">
    <source>
        <dbReference type="SAM" id="MobiDB-lite"/>
    </source>
</evidence>
<protein>
    <submittedName>
        <fullName evidence="2">Uncharacterized protein</fullName>
    </submittedName>
</protein>
<accession>A0A1X2GFT5</accession>
<name>A0A1X2GFT5_9FUNG</name>
<evidence type="ECO:0000313" key="2">
    <source>
        <dbReference type="EMBL" id="ORX52799.1"/>
    </source>
</evidence>
<comment type="caution">
    <text evidence="2">The sequence shown here is derived from an EMBL/GenBank/DDBJ whole genome shotgun (WGS) entry which is preliminary data.</text>
</comment>
<sequence length="289" mass="32643">MIMEGVAQPQYKSRVSNLTMRLKCAFRFSPRPSAAPAPTTSMSWTHQQHPAAQRLIASTPMVGRSLSLPSEKKPSWAMLPGPRRASDAEQDEMQQDDVMEEDTPGSLPSLVESTLSDESKDDDESPCDDRTNGWPAHACLPAYAFVQDEPMLEQDAFVYTSAVEIKKKKKGKLEGILKYPPPFPTECCHTSSVLGKRPEPPQPEPPCSASRLFQRRLKKKKSPAIRFDKHVQVHATYSQNDYDRQSDPDAICTRLNAVLAHQIKQELNLYKTTEMPIHEQSKMYTHFFI</sequence>
<dbReference type="PANTHER" id="PTHR12751:SF18">
    <property type="entry name" value="PHOSPHATASE AND ACTIN REGULATOR 1"/>
    <property type="match status" value="1"/>
</dbReference>
<feature type="compositionally biased region" description="Acidic residues" evidence="1">
    <location>
        <begin position="88"/>
        <end position="103"/>
    </location>
</feature>
<dbReference type="GO" id="GO:0003779">
    <property type="term" value="F:actin binding"/>
    <property type="evidence" value="ECO:0007669"/>
    <property type="project" value="TreeGrafter"/>
</dbReference>
<dbReference type="STRING" id="101127.A0A1X2GFT5"/>
<organism evidence="2 3">
    <name type="scientific">Hesseltinella vesiculosa</name>
    <dbReference type="NCBI Taxonomy" id="101127"/>
    <lineage>
        <taxon>Eukaryota</taxon>
        <taxon>Fungi</taxon>
        <taxon>Fungi incertae sedis</taxon>
        <taxon>Mucoromycota</taxon>
        <taxon>Mucoromycotina</taxon>
        <taxon>Mucoromycetes</taxon>
        <taxon>Mucorales</taxon>
        <taxon>Cunninghamellaceae</taxon>
        <taxon>Hesseltinella</taxon>
    </lineage>
</organism>